<gene>
    <name evidence="11" type="ORF">S01H1_28974</name>
</gene>
<evidence type="ECO:0000256" key="3">
    <source>
        <dbReference type="ARBA" id="ARBA00022475"/>
    </source>
</evidence>
<sequence>FQGWRPDRQGILTHEDITKEAAWERVRELFSLVGINPDRAREYPHEFSGGMKQRVIIAMALSCNPDLIIADEPVTALDVIIQAQILELMRDLREKLGLSMIMITHDLSVIADTCNKTAIMYAGKLVEHASSMIIFKSPKHPYTQGLIANFPSVSGEIKGFEPISGSPPNLISPPNGCRFHPRCPYVMGICSKEEPETVELERGHFVSCHLMK</sequence>
<comment type="subcellular location">
    <subcellularLocation>
        <location evidence="1">Membrane</location>
    </subcellularLocation>
</comment>
<evidence type="ECO:0000259" key="9">
    <source>
        <dbReference type="Pfam" id="PF00005"/>
    </source>
</evidence>
<dbReference type="PANTHER" id="PTHR43297">
    <property type="entry name" value="OLIGOPEPTIDE TRANSPORT ATP-BINDING PROTEIN APPD"/>
    <property type="match status" value="1"/>
</dbReference>
<dbReference type="PANTHER" id="PTHR43297:SF14">
    <property type="entry name" value="ATPASE AAA-TYPE CORE DOMAIN-CONTAINING PROTEIN"/>
    <property type="match status" value="1"/>
</dbReference>
<reference evidence="11" key="1">
    <citation type="journal article" date="2014" name="Front. Microbiol.">
        <title>High frequency of phylogenetically diverse reductive dehalogenase-homologous genes in deep subseafloor sedimentary metagenomes.</title>
        <authorList>
            <person name="Kawai M."/>
            <person name="Futagami T."/>
            <person name="Toyoda A."/>
            <person name="Takaki Y."/>
            <person name="Nishi S."/>
            <person name="Hori S."/>
            <person name="Arai W."/>
            <person name="Tsubouchi T."/>
            <person name="Morono Y."/>
            <person name="Uchiyama I."/>
            <person name="Ito T."/>
            <person name="Fujiyama A."/>
            <person name="Inagaki F."/>
            <person name="Takami H."/>
        </authorList>
    </citation>
    <scope>NUCLEOTIDE SEQUENCE</scope>
    <source>
        <strain evidence="11">Expedition CK06-06</strain>
    </source>
</reference>
<feature type="domain" description="Oligopeptide/dipeptide ABC transporter C-terminal" evidence="10">
    <location>
        <begin position="126"/>
        <end position="190"/>
    </location>
</feature>
<evidence type="ECO:0000256" key="1">
    <source>
        <dbReference type="ARBA" id="ARBA00004370"/>
    </source>
</evidence>
<evidence type="ECO:0000313" key="11">
    <source>
        <dbReference type="EMBL" id="GAF87112.1"/>
    </source>
</evidence>
<accession>X0TG48</accession>
<feature type="domain" description="ABC transporter" evidence="9">
    <location>
        <begin position="18"/>
        <end position="74"/>
    </location>
</feature>
<dbReference type="GO" id="GO:0005524">
    <property type="term" value="F:ATP binding"/>
    <property type="evidence" value="ECO:0007669"/>
    <property type="project" value="UniProtKB-KW"/>
</dbReference>
<dbReference type="GO" id="GO:0015833">
    <property type="term" value="P:peptide transport"/>
    <property type="evidence" value="ECO:0007669"/>
    <property type="project" value="InterPro"/>
</dbReference>
<feature type="non-terminal residue" evidence="11">
    <location>
        <position position="1"/>
    </location>
</feature>
<name>X0TG48_9ZZZZ</name>
<keyword evidence="6" id="KW-0067">ATP-binding</keyword>
<dbReference type="InterPro" id="IPR013563">
    <property type="entry name" value="Oligopep_ABC_C"/>
</dbReference>
<dbReference type="InterPro" id="IPR027417">
    <property type="entry name" value="P-loop_NTPase"/>
</dbReference>
<dbReference type="GO" id="GO:0016020">
    <property type="term" value="C:membrane"/>
    <property type="evidence" value="ECO:0007669"/>
    <property type="project" value="UniProtKB-SubCell"/>
</dbReference>
<dbReference type="Pfam" id="PF08352">
    <property type="entry name" value="oligo_HPY"/>
    <property type="match status" value="1"/>
</dbReference>
<keyword evidence="2" id="KW-0813">Transport</keyword>
<evidence type="ECO:0000259" key="10">
    <source>
        <dbReference type="Pfam" id="PF08352"/>
    </source>
</evidence>
<evidence type="ECO:0000256" key="7">
    <source>
        <dbReference type="ARBA" id="ARBA00022967"/>
    </source>
</evidence>
<evidence type="ECO:0000256" key="4">
    <source>
        <dbReference type="ARBA" id="ARBA00022519"/>
    </source>
</evidence>
<dbReference type="GO" id="GO:0016887">
    <property type="term" value="F:ATP hydrolysis activity"/>
    <property type="evidence" value="ECO:0007669"/>
    <property type="project" value="InterPro"/>
</dbReference>
<organism evidence="11">
    <name type="scientific">marine sediment metagenome</name>
    <dbReference type="NCBI Taxonomy" id="412755"/>
    <lineage>
        <taxon>unclassified sequences</taxon>
        <taxon>metagenomes</taxon>
        <taxon>ecological metagenomes</taxon>
    </lineage>
</organism>
<evidence type="ECO:0008006" key="12">
    <source>
        <dbReference type="Google" id="ProtNLM"/>
    </source>
</evidence>
<keyword evidence="5" id="KW-0547">Nucleotide-binding</keyword>
<keyword evidence="8" id="KW-0472">Membrane</keyword>
<proteinExistence type="predicted"/>
<keyword evidence="4" id="KW-0997">Cell inner membrane</keyword>
<evidence type="ECO:0000256" key="5">
    <source>
        <dbReference type="ARBA" id="ARBA00022741"/>
    </source>
</evidence>
<dbReference type="Gene3D" id="3.40.50.300">
    <property type="entry name" value="P-loop containing nucleotide triphosphate hydrolases"/>
    <property type="match status" value="1"/>
</dbReference>
<dbReference type="Pfam" id="PF00005">
    <property type="entry name" value="ABC_tran"/>
    <property type="match status" value="1"/>
</dbReference>
<keyword evidence="7" id="KW-1278">Translocase</keyword>
<protein>
    <recommendedName>
        <fullName evidence="12">ABC transporter domain-containing protein</fullName>
    </recommendedName>
</protein>
<dbReference type="AlphaFoldDB" id="X0TG48"/>
<comment type="caution">
    <text evidence="11">The sequence shown here is derived from an EMBL/GenBank/DDBJ whole genome shotgun (WGS) entry which is preliminary data.</text>
</comment>
<dbReference type="InterPro" id="IPR003439">
    <property type="entry name" value="ABC_transporter-like_ATP-bd"/>
</dbReference>
<evidence type="ECO:0000256" key="2">
    <source>
        <dbReference type="ARBA" id="ARBA00022448"/>
    </source>
</evidence>
<keyword evidence="3" id="KW-1003">Cell membrane</keyword>
<dbReference type="SUPFAM" id="SSF52540">
    <property type="entry name" value="P-loop containing nucleoside triphosphate hydrolases"/>
    <property type="match status" value="1"/>
</dbReference>
<evidence type="ECO:0000256" key="6">
    <source>
        <dbReference type="ARBA" id="ARBA00022840"/>
    </source>
</evidence>
<dbReference type="EMBL" id="BARS01017740">
    <property type="protein sequence ID" value="GAF87112.1"/>
    <property type="molecule type" value="Genomic_DNA"/>
</dbReference>
<evidence type="ECO:0000256" key="8">
    <source>
        <dbReference type="ARBA" id="ARBA00023136"/>
    </source>
</evidence>
<dbReference type="InterPro" id="IPR050388">
    <property type="entry name" value="ABC_Ni/Peptide_Import"/>
</dbReference>
<dbReference type="NCBIfam" id="TIGR01727">
    <property type="entry name" value="oligo_HPY"/>
    <property type="match status" value="1"/>
</dbReference>